<name>A0ABV7WJD4_9MICO</name>
<keyword evidence="5" id="KW-0812">Transmembrane</keyword>
<proteinExistence type="predicted"/>
<keyword evidence="8" id="KW-1185">Reference proteome</keyword>
<dbReference type="InterPro" id="IPR002543">
    <property type="entry name" value="FtsK_dom"/>
</dbReference>
<dbReference type="Gene3D" id="3.40.50.300">
    <property type="entry name" value="P-loop containing nucleotide triphosphate hydrolases"/>
    <property type="match status" value="1"/>
</dbReference>
<organism evidence="7 8">
    <name type="scientific">Aquipuribacter hungaricus</name>
    <dbReference type="NCBI Taxonomy" id="545624"/>
    <lineage>
        <taxon>Bacteria</taxon>
        <taxon>Bacillati</taxon>
        <taxon>Actinomycetota</taxon>
        <taxon>Actinomycetes</taxon>
        <taxon>Micrococcales</taxon>
        <taxon>Intrasporangiaceae</taxon>
        <taxon>Aquipuribacter</taxon>
    </lineage>
</organism>
<comment type="caution">
    <text evidence="7">The sequence shown here is derived from an EMBL/GenBank/DDBJ whole genome shotgun (WGS) entry which is preliminary data.</text>
</comment>
<dbReference type="RefSeq" id="WP_340289689.1">
    <property type="nucleotide sequence ID" value="NZ_JBBEOI010000010.1"/>
</dbReference>
<protein>
    <submittedName>
        <fullName evidence="7">FtsK/SpoIIIE domain-containing protein</fullName>
    </submittedName>
</protein>
<dbReference type="PROSITE" id="PS50901">
    <property type="entry name" value="FTSK"/>
    <property type="match status" value="1"/>
</dbReference>
<feature type="transmembrane region" description="Helical" evidence="5">
    <location>
        <begin position="21"/>
        <end position="42"/>
    </location>
</feature>
<dbReference type="Proteomes" id="UP001595685">
    <property type="component" value="Unassembled WGS sequence"/>
</dbReference>
<dbReference type="PANTHER" id="PTHR22683">
    <property type="entry name" value="SPORULATION PROTEIN RELATED"/>
    <property type="match status" value="1"/>
</dbReference>
<sequence length="499" mass="54115">MRGWRHGWWVFRLLLADVLRRPLRTFVGAGLLTSGAYVWWASSRWQDQAAFSLTAVVLVVSLGVWRWRAPRSYRRTVGRWWGCWWRRRYRYGPSWQTLALRHGLYVTDRRQDPGVVRSLVLAWADTPRALRQQGQSVEVARLRRVRFTGATDHLLVALPAGITPDTVAAGCDSLAHAWRALTVRVRPAGPGWVWLDITRADTLRRPLLLGAVPTLTDATTVLAGLAGLSVGVLEDGSSWRLKLRGAHVLIAGTTGSGKSSLLWAIVAGLSTAVHAGLVRVTWLDPKGGMEATPARPLADVVDRIDDMADTLDALVAELDQRAAALAGTSRQHKPSVSSPHRVVVVDELATLTALADSKTARRVEAALGALLSRGRAVGFTVITTTVDPSKEVVRWRGLHAVRVAFRLDEPIQVDMVLGDGALQRGAACDRIPLSTPGVCFVRIDGVPDPQRARAVYVPDKTIEHLGRTYPAPALCPPPSDPAEDTAPAGVTPAQAGAPA</sequence>
<gene>
    <name evidence="7" type="ORF">ACFOLH_16535</name>
</gene>
<keyword evidence="5" id="KW-0472">Membrane</keyword>
<dbReference type="SMART" id="SM00382">
    <property type="entry name" value="AAA"/>
    <property type="match status" value="1"/>
</dbReference>
<dbReference type="Pfam" id="PF01580">
    <property type="entry name" value="FtsK_SpoIIIE"/>
    <property type="match status" value="1"/>
</dbReference>
<evidence type="ECO:0000313" key="8">
    <source>
        <dbReference type="Proteomes" id="UP001595685"/>
    </source>
</evidence>
<keyword evidence="2 3" id="KW-0067">ATP-binding</keyword>
<dbReference type="InterPro" id="IPR050206">
    <property type="entry name" value="FtsK/SpoIIIE/SftA"/>
</dbReference>
<evidence type="ECO:0000259" key="6">
    <source>
        <dbReference type="PROSITE" id="PS50901"/>
    </source>
</evidence>
<dbReference type="EMBL" id="JBHRWW010000014">
    <property type="protein sequence ID" value="MFC3689958.1"/>
    <property type="molecule type" value="Genomic_DNA"/>
</dbReference>
<keyword evidence="1 3" id="KW-0547">Nucleotide-binding</keyword>
<evidence type="ECO:0000256" key="1">
    <source>
        <dbReference type="ARBA" id="ARBA00022741"/>
    </source>
</evidence>
<evidence type="ECO:0000256" key="5">
    <source>
        <dbReference type="SAM" id="Phobius"/>
    </source>
</evidence>
<feature type="binding site" evidence="3">
    <location>
        <begin position="252"/>
        <end position="259"/>
    </location>
    <ligand>
        <name>ATP</name>
        <dbReference type="ChEBI" id="CHEBI:30616"/>
    </ligand>
</feature>
<feature type="region of interest" description="Disordered" evidence="4">
    <location>
        <begin position="473"/>
        <end position="499"/>
    </location>
</feature>
<dbReference type="CDD" id="cd01127">
    <property type="entry name" value="TrwB_TraG_TraD_VirD4"/>
    <property type="match status" value="1"/>
</dbReference>
<feature type="transmembrane region" description="Helical" evidence="5">
    <location>
        <begin position="48"/>
        <end position="65"/>
    </location>
</feature>
<feature type="transmembrane region" description="Helical" evidence="5">
    <location>
        <begin position="261"/>
        <end position="282"/>
    </location>
</feature>
<accession>A0ABV7WJD4</accession>
<evidence type="ECO:0000313" key="7">
    <source>
        <dbReference type="EMBL" id="MFC3689958.1"/>
    </source>
</evidence>
<dbReference type="SUPFAM" id="SSF52540">
    <property type="entry name" value="P-loop containing nucleoside triphosphate hydrolases"/>
    <property type="match status" value="1"/>
</dbReference>
<evidence type="ECO:0000256" key="3">
    <source>
        <dbReference type="PROSITE-ProRule" id="PRU00289"/>
    </source>
</evidence>
<evidence type="ECO:0000256" key="2">
    <source>
        <dbReference type="ARBA" id="ARBA00022840"/>
    </source>
</evidence>
<reference evidence="8" key="1">
    <citation type="journal article" date="2019" name="Int. J. Syst. Evol. Microbiol.">
        <title>The Global Catalogue of Microorganisms (GCM) 10K type strain sequencing project: providing services to taxonomists for standard genome sequencing and annotation.</title>
        <authorList>
            <consortium name="The Broad Institute Genomics Platform"/>
            <consortium name="The Broad Institute Genome Sequencing Center for Infectious Disease"/>
            <person name="Wu L."/>
            <person name="Ma J."/>
        </authorList>
    </citation>
    <scope>NUCLEOTIDE SEQUENCE [LARGE SCALE GENOMIC DNA]</scope>
    <source>
        <strain evidence="8">NCAIM B.02333</strain>
    </source>
</reference>
<dbReference type="InterPro" id="IPR003593">
    <property type="entry name" value="AAA+_ATPase"/>
</dbReference>
<feature type="domain" description="FtsK" evidence="6">
    <location>
        <begin position="236"/>
        <end position="414"/>
    </location>
</feature>
<dbReference type="PANTHER" id="PTHR22683:SF41">
    <property type="entry name" value="DNA TRANSLOCASE FTSK"/>
    <property type="match status" value="1"/>
</dbReference>
<keyword evidence="5" id="KW-1133">Transmembrane helix</keyword>
<evidence type="ECO:0000256" key="4">
    <source>
        <dbReference type="SAM" id="MobiDB-lite"/>
    </source>
</evidence>
<dbReference type="InterPro" id="IPR027417">
    <property type="entry name" value="P-loop_NTPase"/>
</dbReference>